<reference evidence="2" key="1">
    <citation type="submission" date="2022-01" db="EMBL/GenBank/DDBJ databases">
        <authorList>
            <person name="King R."/>
        </authorList>
    </citation>
    <scope>NUCLEOTIDE SEQUENCE</scope>
</reference>
<dbReference type="SUPFAM" id="SSF48452">
    <property type="entry name" value="TPR-like"/>
    <property type="match status" value="1"/>
</dbReference>
<evidence type="ECO:0000313" key="3">
    <source>
        <dbReference type="Proteomes" id="UP001153709"/>
    </source>
</evidence>
<dbReference type="EMBL" id="OU898280">
    <property type="protein sequence ID" value="CAG9834609.1"/>
    <property type="molecule type" value="Genomic_DNA"/>
</dbReference>
<protein>
    <recommendedName>
        <fullName evidence="4">Tetratricopeptide repeat protein 12</fullName>
    </recommendedName>
</protein>
<dbReference type="SMART" id="SM00028">
    <property type="entry name" value="TPR"/>
    <property type="match status" value="3"/>
</dbReference>
<proteinExistence type="predicted"/>
<evidence type="ECO:0000313" key="2">
    <source>
        <dbReference type="EMBL" id="CAG9834609.1"/>
    </source>
</evidence>
<dbReference type="AlphaFoldDB" id="A0A9N9SYF1"/>
<dbReference type="PROSITE" id="PS50005">
    <property type="entry name" value="TPR"/>
    <property type="match status" value="1"/>
</dbReference>
<dbReference type="Pfam" id="PF13414">
    <property type="entry name" value="TPR_11"/>
    <property type="match status" value="1"/>
</dbReference>
<dbReference type="OrthoDB" id="2017782at2759"/>
<dbReference type="InterPro" id="IPR043195">
    <property type="entry name" value="TTC12"/>
</dbReference>
<dbReference type="GO" id="GO:0005813">
    <property type="term" value="C:centrosome"/>
    <property type="evidence" value="ECO:0007669"/>
    <property type="project" value="TreeGrafter"/>
</dbReference>
<dbReference type="PANTHER" id="PTHR46540:SF1">
    <property type="entry name" value="TETRATRICOPEPTIDE REPEAT PROTEIN 12"/>
    <property type="match status" value="1"/>
</dbReference>
<dbReference type="PANTHER" id="PTHR46540">
    <property type="entry name" value="TETRATRICOPEPTIDE REPEAT PROTEIN 12"/>
    <property type="match status" value="1"/>
</dbReference>
<dbReference type="Gene3D" id="1.25.40.10">
    <property type="entry name" value="Tetratricopeptide repeat domain"/>
    <property type="match status" value="1"/>
</dbReference>
<gene>
    <name evidence="2" type="ORF">DIABBA_LOCUS7901</name>
</gene>
<sequence length="244" mass="29188">MSKFYNSEYLCKDEEFNNFMIKVSEVNGIVQKLASKDKQIQEIGNIEAQRYLKDNDGQNLNIDDNVDLKVKNDRTLINKKLLEHEQKDPNTMSQEAFMKEVEKDSNLRYKDKMVRKEKMETFKKQATLAFRRGEFEKALTLYNKAIEQIKDSVLLYNNRALTYLNLKFYEKAQQDLKLALRLNEDCLKSWLLLIKIHFLQNNKEEYERDIREVLERNPNDKDFIKDYIKNLENGYKQSKNSMKI</sequence>
<feature type="repeat" description="TPR" evidence="1">
    <location>
        <begin position="119"/>
        <end position="152"/>
    </location>
</feature>
<dbReference type="GO" id="GO:0007288">
    <property type="term" value="P:sperm axoneme assembly"/>
    <property type="evidence" value="ECO:0007669"/>
    <property type="project" value="TreeGrafter"/>
</dbReference>
<dbReference type="GO" id="GO:0005737">
    <property type="term" value="C:cytoplasm"/>
    <property type="evidence" value="ECO:0007669"/>
    <property type="project" value="TreeGrafter"/>
</dbReference>
<dbReference type="InterPro" id="IPR011990">
    <property type="entry name" value="TPR-like_helical_dom_sf"/>
</dbReference>
<dbReference type="GO" id="GO:0070286">
    <property type="term" value="P:axonemal dynein complex assembly"/>
    <property type="evidence" value="ECO:0007669"/>
    <property type="project" value="TreeGrafter"/>
</dbReference>
<accession>A0A9N9SYF1</accession>
<dbReference type="InterPro" id="IPR019734">
    <property type="entry name" value="TPR_rpt"/>
</dbReference>
<keyword evidence="1" id="KW-0802">TPR repeat</keyword>
<evidence type="ECO:0000256" key="1">
    <source>
        <dbReference type="PROSITE-ProRule" id="PRU00339"/>
    </source>
</evidence>
<keyword evidence="3" id="KW-1185">Reference proteome</keyword>
<organism evidence="2 3">
    <name type="scientific">Diabrotica balteata</name>
    <name type="common">Banded cucumber beetle</name>
    <dbReference type="NCBI Taxonomy" id="107213"/>
    <lineage>
        <taxon>Eukaryota</taxon>
        <taxon>Metazoa</taxon>
        <taxon>Ecdysozoa</taxon>
        <taxon>Arthropoda</taxon>
        <taxon>Hexapoda</taxon>
        <taxon>Insecta</taxon>
        <taxon>Pterygota</taxon>
        <taxon>Neoptera</taxon>
        <taxon>Endopterygota</taxon>
        <taxon>Coleoptera</taxon>
        <taxon>Polyphaga</taxon>
        <taxon>Cucujiformia</taxon>
        <taxon>Chrysomeloidea</taxon>
        <taxon>Chrysomelidae</taxon>
        <taxon>Galerucinae</taxon>
        <taxon>Diabroticina</taxon>
        <taxon>Diabroticites</taxon>
        <taxon>Diabrotica</taxon>
    </lineage>
</organism>
<evidence type="ECO:0008006" key="4">
    <source>
        <dbReference type="Google" id="ProtNLM"/>
    </source>
</evidence>
<dbReference type="Proteomes" id="UP001153709">
    <property type="component" value="Chromosome 5"/>
</dbReference>
<name>A0A9N9SYF1_DIABA</name>